<protein>
    <recommendedName>
        <fullName evidence="2">DUF6570 domain-containing protein</fullName>
    </recommendedName>
</protein>
<dbReference type="Proteomes" id="UP000799428">
    <property type="component" value="Unassembled WGS sequence"/>
</dbReference>
<evidence type="ECO:0000256" key="1">
    <source>
        <dbReference type="SAM" id="MobiDB-lite"/>
    </source>
</evidence>
<dbReference type="OrthoDB" id="3796230at2759"/>
<evidence type="ECO:0000313" key="3">
    <source>
        <dbReference type="EMBL" id="KAF2706208.1"/>
    </source>
</evidence>
<organism evidence="3 4">
    <name type="scientific">Pleomassaria siparia CBS 279.74</name>
    <dbReference type="NCBI Taxonomy" id="1314801"/>
    <lineage>
        <taxon>Eukaryota</taxon>
        <taxon>Fungi</taxon>
        <taxon>Dikarya</taxon>
        <taxon>Ascomycota</taxon>
        <taxon>Pezizomycotina</taxon>
        <taxon>Dothideomycetes</taxon>
        <taxon>Pleosporomycetidae</taxon>
        <taxon>Pleosporales</taxon>
        <taxon>Pleomassariaceae</taxon>
        <taxon>Pleomassaria</taxon>
    </lineage>
</organism>
<evidence type="ECO:0000259" key="2">
    <source>
        <dbReference type="Pfam" id="PF20209"/>
    </source>
</evidence>
<dbReference type="AlphaFoldDB" id="A0A6G1K079"/>
<feature type="domain" description="DUF6570" evidence="2">
    <location>
        <begin position="22"/>
        <end position="152"/>
    </location>
</feature>
<feature type="compositionally biased region" description="Polar residues" evidence="1">
    <location>
        <begin position="245"/>
        <end position="255"/>
    </location>
</feature>
<feature type="non-terminal residue" evidence="3">
    <location>
        <position position="255"/>
    </location>
</feature>
<dbReference type="InterPro" id="IPR046700">
    <property type="entry name" value="DUF6570"/>
</dbReference>
<name>A0A6G1K079_9PLEO</name>
<evidence type="ECO:0000313" key="4">
    <source>
        <dbReference type="Proteomes" id="UP000799428"/>
    </source>
</evidence>
<dbReference type="Pfam" id="PF20209">
    <property type="entry name" value="DUF6570"/>
    <property type="match status" value="1"/>
</dbReference>
<feature type="region of interest" description="Disordered" evidence="1">
    <location>
        <begin position="231"/>
        <end position="255"/>
    </location>
</feature>
<sequence>MGLNNDNICTACVKIDKDLDEDEPYLFSAANNLDPGSVPSRLPPLTQIEEMLIARVQCFVEVRQVRGIQYKYRGHICNFLSNTAKVYNRLPLLPADLDIIILRPANSRDDPRMERQFRDNYRVRRNVIKEWLYYLRANHPGYHGITIDSESLEALPEDGDVENDFVTRELDAETVINRSNIDPNDAADDELVPDIGAIPDLHAENTELEILHAQLDAAGATVTVGRQPRRAAHISMPTPKRTPISEFNKSQALLS</sequence>
<proteinExistence type="predicted"/>
<accession>A0A6G1K079</accession>
<keyword evidence="4" id="KW-1185">Reference proteome</keyword>
<dbReference type="EMBL" id="MU005776">
    <property type="protein sequence ID" value="KAF2706208.1"/>
    <property type="molecule type" value="Genomic_DNA"/>
</dbReference>
<gene>
    <name evidence="3" type="ORF">K504DRAFT_438267</name>
</gene>
<reference evidence="3" key="1">
    <citation type="journal article" date="2020" name="Stud. Mycol.">
        <title>101 Dothideomycetes genomes: a test case for predicting lifestyles and emergence of pathogens.</title>
        <authorList>
            <person name="Haridas S."/>
            <person name="Albert R."/>
            <person name="Binder M."/>
            <person name="Bloem J."/>
            <person name="Labutti K."/>
            <person name="Salamov A."/>
            <person name="Andreopoulos B."/>
            <person name="Baker S."/>
            <person name="Barry K."/>
            <person name="Bills G."/>
            <person name="Bluhm B."/>
            <person name="Cannon C."/>
            <person name="Castanera R."/>
            <person name="Culley D."/>
            <person name="Daum C."/>
            <person name="Ezra D."/>
            <person name="Gonzalez J."/>
            <person name="Henrissat B."/>
            <person name="Kuo A."/>
            <person name="Liang C."/>
            <person name="Lipzen A."/>
            <person name="Lutzoni F."/>
            <person name="Magnuson J."/>
            <person name="Mondo S."/>
            <person name="Nolan M."/>
            <person name="Ohm R."/>
            <person name="Pangilinan J."/>
            <person name="Park H.-J."/>
            <person name="Ramirez L."/>
            <person name="Alfaro M."/>
            <person name="Sun H."/>
            <person name="Tritt A."/>
            <person name="Yoshinaga Y."/>
            <person name="Zwiers L.-H."/>
            <person name="Turgeon B."/>
            <person name="Goodwin S."/>
            <person name="Spatafora J."/>
            <person name="Crous P."/>
            <person name="Grigoriev I."/>
        </authorList>
    </citation>
    <scope>NUCLEOTIDE SEQUENCE</scope>
    <source>
        <strain evidence="3">CBS 279.74</strain>
    </source>
</reference>